<protein>
    <recommendedName>
        <fullName evidence="5">Cell division protein ZipA</fullName>
    </recommendedName>
</protein>
<name>A0A7Y3TW05_9GAMM</name>
<sequence length="128" mass="13940">MSPSQIPVLLAGAAIFFGLISLVLFYRVVIKPRQAVKQPEEAVSPPPTTPGAPSRQKTAAKPKARAEQCLFVVFEQPSQAINQALGKMLKDRNAFYEDAGAAWLPADGGQRHLYIKKANTHRLKACLS</sequence>
<keyword evidence="4" id="KW-1185">Reference proteome</keyword>
<comment type="caution">
    <text evidence="3">The sequence shown here is derived from an EMBL/GenBank/DDBJ whole genome shotgun (WGS) entry which is preliminary data.</text>
</comment>
<dbReference type="Proteomes" id="UP000588806">
    <property type="component" value="Unassembled WGS sequence"/>
</dbReference>
<evidence type="ECO:0000313" key="3">
    <source>
        <dbReference type="EMBL" id="NOG31193.1"/>
    </source>
</evidence>
<reference evidence="3 4" key="1">
    <citation type="submission" date="2020-05" db="EMBL/GenBank/DDBJ databases">
        <authorList>
            <person name="Ruan W."/>
            <person name="Jeon C.O."/>
            <person name="Chun B.H."/>
        </authorList>
    </citation>
    <scope>NUCLEOTIDE SEQUENCE [LARGE SCALE GENOMIC DNA]</scope>
    <source>
        <strain evidence="3 4">TBZ9</strain>
    </source>
</reference>
<proteinExistence type="predicted"/>
<feature type="region of interest" description="Disordered" evidence="1">
    <location>
        <begin position="36"/>
        <end position="62"/>
    </location>
</feature>
<dbReference type="EMBL" id="JABFHI010000002">
    <property type="protein sequence ID" value="NOG31193.1"/>
    <property type="molecule type" value="Genomic_DNA"/>
</dbReference>
<organism evidence="3 4">
    <name type="scientific">Vreelandella azerica</name>
    <dbReference type="NCBI Taxonomy" id="2732867"/>
    <lineage>
        <taxon>Bacteria</taxon>
        <taxon>Pseudomonadati</taxon>
        <taxon>Pseudomonadota</taxon>
        <taxon>Gammaproteobacteria</taxon>
        <taxon>Oceanospirillales</taxon>
        <taxon>Halomonadaceae</taxon>
        <taxon>Vreelandella</taxon>
    </lineage>
</organism>
<keyword evidence="2" id="KW-0812">Transmembrane</keyword>
<dbReference type="AlphaFoldDB" id="A0A7Y3TW05"/>
<reference evidence="3 4" key="2">
    <citation type="submission" date="2020-06" db="EMBL/GenBank/DDBJ databases">
        <title>Halomonas songnenensis sp. nov., a moderately halophilic bacterium isolated from saline and alkaline soils.</title>
        <authorList>
            <person name="Jiang J."/>
            <person name="Pan Y."/>
        </authorList>
    </citation>
    <scope>NUCLEOTIDE SEQUENCE [LARGE SCALE GENOMIC DNA]</scope>
    <source>
        <strain evidence="3 4">TBZ9</strain>
    </source>
</reference>
<evidence type="ECO:0008006" key="5">
    <source>
        <dbReference type="Google" id="ProtNLM"/>
    </source>
</evidence>
<evidence type="ECO:0000313" key="4">
    <source>
        <dbReference type="Proteomes" id="UP000588806"/>
    </source>
</evidence>
<keyword evidence="2" id="KW-1133">Transmembrane helix</keyword>
<feature type="transmembrane region" description="Helical" evidence="2">
    <location>
        <begin position="6"/>
        <end position="29"/>
    </location>
</feature>
<keyword evidence="2" id="KW-0472">Membrane</keyword>
<gene>
    <name evidence="3" type="ORF">HLB35_04375</name>
</gene>
<evidence type="ECO:0000256" key="2">
    <source>
        <dbReference type="SAM" id="Phobius"/>
    </source>
</evidence>
<dbReference type="RefSeq" id="WP_171701670.1">
    <property type="nucleotide sequence ID" value="NZ_JABFHI010000002.1"/>
</dbReference>
<accession>A0A7Y3TW05</accession>
<evidence type="ECO:0000256" key="1">
    <source>
        <dbReference type="SAM" id="MobiDB-lite"/>
    </source>
</evidence>